<sequence>MDTRRRKLKFRAWRRGFREMDLLMGSFADAHIGELDEAGLDEFEKLLGVPDWEVYAWLIGQTPVPESQRGPVLDQLIAFRYVAQGG</sequence>
<keyword evidence="6" id="KW-1185">Reference proteome</keyword>
<dbReference type="RefSeq" id="WP_051602900.1">
    <property type="nucleotide sequence ID" value="NZ_AWFH01000062.1"/>
</dbReference>
<dbReference type="InterPro" id="IPR036714">
    <property type="entry name" value="SDH_sf"/>
</dbReference>
<protein>
    <recommendedName>
        <fullName evidence="2">FAD assembly factor SdhE</fullName>
    </recommendedName>
</protein>
<dbReference type="PANTHER" id="PTHR12469">
    <property type="entry name" value="PROTEIN EMI5 HOMOLOG, MITOCHONDRIAL"/>
    <property type="match status" value="1"/>
</dbReference>
<evidence type="ECO:0000256" key="3">
    <source>
        <dbReference type="ARBA" id="ARBA00023186"/>
    </source>
</evidence>
<accession>A0A059DWA9</accession>
<dbReference type="EMBL" id="AWFH01000062">
    <property type="protein sequence ID" value="KCZ58035.1"/>
    <property type="molecule type" value="Genomic_DNA"/>
</dbReference>
<dbReference type="Proteomes" id="UP000024547">
    <property type="component" value="Unassembled WGS sequence"/>
</dbReference>
<keyword evidence="3" id="KW-0143">Chaperone</keyword>
<dbReference type="STRING" id="1280948.HY36_11040"/>
<dbReference type="AlphaFoldDB" id="A0A059DWA9"/>
<name>A0A059DWA9_9PROT</name>
<dbReference type="GO" id="GO:0006099">
    <property type="term" value="P:tricarboxylic acid cycle"/>
    <property type="evidence" value="ECO:0007669"/>
    <property type="project" value="TreeGrafter"/>
</dbReference>
<dbReference type="Pfam" id="PF03937">
    <property type="entry name" value="Sdh5"/>
    <property type="match status" value="1"/>
</dbReference>
<comment type="similarity">
    <text evidence="1">Belongs to the SdhE FAD assembly factor family.</text>
</comment>
<reference evidence="4 7" key="2">
    <citation type="journal article" date="2018" name="Nat. Biotechnol.">
        <title>A standardized bacterial taxonomy based on genome phylogeny substantially revises the tree of life.</title>
        <authorList>
            <person name="Parks D.H."/>
            <person name="Chuvochina M."/>
            <person name="Waite D.W."/>
            <person name="Rinke C."/>
            <person name="Skarshewski A."/>
            <person name="Chaumeil P.A."/>
            <person name="Hugenholtz P."/>
        </authorList>
    </citation>
    <scope>NUCLEOTIDE SEQUENCE [LARGE SCALE GENOMIC DNA]</scope>
    <source>
        <strain evidence="4">UBA8557</strain>
    </source>
</reference>
<evidence type="ECO:0000256" key="1">
    <source>
        <dbReference type="ARBA" id="ARBA00008571"/>
    </source>
</evidence>
<dbReference type="GeneID" id="92500958"/>
<dbReference type="InterPro" id="IPR005631">
    <property type="entry name" value="SDH"/>
</dbReference>
<dbReference type="PANTHER" id="PTHR12469:SF2">
    <property type="entry name" value="SUCCINATE DEHYDROGENASE ASSEMBLY FACTOR 2, MITOCHONDRIAL"/>
    <property type="match status" value="1"/>
</dbReference>
<proteinExistence type="inferred from homology"/>
<dbReference type="OrthoDB" id="9807264at2"/>
<organism evidence="5 6">
    <name type="scientific">Hyphomonas atlantica</name>
    <dbReference type="NCBI Taxonomy" id="1280948"/>
    <lineage>
        <taxon>Bacteria</taxon>
        <taxon>Pseudomonadati</taxon>
        <taxon>Pseudomonadota</taxon>
        <taxon>Alphaproteobacteria</taxon>
        <taxon>Hyphomonadales</taxon>
        <taxon>Hyphomonadaceae</taxon>
        <taxon>Hyphomonas</taxon>
    </lineage>
</organism>
<dbReference type="Proteomes" id="UP000259173">
    <property type="component" value="Unassembled WGS sequence"/>
</dbReference>
<dbReference type="eggNOG" id="COG2938">
    <property type="taxonomic scope" value="Bacteria"/>
</dbReference>
<evidence type="ECO:0000313" key="4">
    <source>
        <dbReference type="EMBL" id="HAE93071.1"/>
    </source>
</evidence>
<reference evidence="5 6" key="1">
    <citation type="journal article" date="2014" name="Antonie Van Leeuwenhoek">
        <title>Hyphomonas beringensis sp. nov. and Hyphomonas chukchiensis sp. nov., isolated from surface seawater of the Bering Sea and Chukchi Sea.</title>
        <authorList>
            <person name="Li C."/>
            <person name="Lai Q."/>
            <person name="Li G."/>
            <person name="Dong C."/>
            <person name="Wang J."/>
            <person name="Liao Y."/>
            <person name="Shao Z."/>
        </authorList>
    </citation>
    <scope>NUCLEOTIDE SEQUENCE [LARGE SCALE GENOMIC DNA]</scope>
    <source>
        <strain evidence="5 6">22II1-22F38</strain>
    </source>
</reference>
<comment type="caution">
    <text evidence="5">The sequence shown here is derived from an EMBL/GenBank/DDBJ whole genome shotgun (WGS) entry which is preliminary data.</text>
</comment>
<evidence type="ECO:0000256" key="2">
    <source>
        <dbReference type="ARBA" id="ARBA00019418"/>
    </source>
</evidence>
<gene>
    <name evidence="4" type="ORF">DCG65_00825</name>
    <name evidence="5" type="ORF">HY36_11040</name>
</gene>
<evidence type="ECO:0000313" key="5">
    <source>
        <dbReference type="EMBL" id="KCZ58035.1"/>
    </source>
</evidence>
<dbReference type="Gene3D" id="1.10.150.250">
    <property type="entry name" value="Flavinator of succinate dehydrogenase"/>
    <property type="match status" value="1"/>
</dbReference>
<evidence type="ECO:0000313" key="7">
    <source>
        <dbReference type="Proteomes" id="UP000259173"/>
    </source>
</evidence>
<dbReference type="PATRIC" id="fig|1280948.3.peg.3329"/>
<dbReference type="EMBL" id="DMBR01000021">
    <property type="protein sequence ID" value="HAE93071.1"/>
    <property type="molecule type" value="Genomic_DNA"/>
</dbReference>
<dbReference type="SUPFAM" id="SSF109910">
    <property type="entry name" value="YgfY-like"/>
    <property type="match status" value="1"/>
</dbReference>
<evidence type="ECO:0000313" key="6">
    <source>
        <dbReference type="Proteomes" id="UP000024547"/>
    </source>
</evidence>